<protein>
    <submittedName>
        <fullName evidence="1">Uncharacterized protein</fullName>
    </submittedName>
</protein>
<evidence type="ECO:0000313" key="2">
    <source>
        <dbReference type="Proteomes" id="UP000807504"/>
    </source>
</evidence>
<dbReference type="Proteomes" id="UP000807504">
    <property type="component" value="Unassembled WGS sequence"/>
</dbReference>
<gene>
    <name evidence="1" type="ORF">HNY73_010283</name>
</gene>
<organism evidence="1 2">
    <name type="scientific">Argiope bruennichi</name>
    <name type="common">Wasp spider</name>
    <name type="synonym">Aranea bruennichi</name>
    <dbReference type="NCBI Taxonomy" id="94029"/>
    <lineage>
        <taxon>Eukaryota</taxon>
        <taxon>Metazoa</taxon>
        <taxon>Ecdysozoa</taxon>
        <taxon>Arthropoda</taxon>
        <taxon>Chelicerata</taxon>
        <taxon>Arachnida</taxon>
        <taxon>Araneae</taxon>
        <taxon>Araneomorphae</taxon>
        <taxon>Entelegynae</taxon>
        <taxon>Araneoidea</taxon>
        <taxon>Araneidae</taxon>
        <taxon>Argiope</taxon>
    </lineage>
</organism>
<sequence length="92" mass="9597">MLKRALTWLATSLGDVSPQVGRNISSPDQVSTTTNNSSISVRCVRETGAKGDFAEISAPVSACGSDSPIFLTALLGPTGSVIALRFHSKSFI</sequence>
<name>A0A8T0F2D9_ARGBR</name>
<evidence type="ECO:0000313" key="1">
    <source>
        <dbReference type="EMBL" id="KAF8784632.1"/>
    </source>
</evidence>
<reference evidence="1" key="1">
    <citation type="journal article" date="2020" name="bioRxiv">
        <title>Chromosome-level reference genome of the European wasp spider Argiope bruennichi: a resource for studies on range expansion and evolutionary adaptation.</title>
        <authorList>
            <person name="Sheffer M.M."/>
            <person name="Hoppe A."/>
            <person name="Krehenwinkel H."/>
            <person name="Uhl G."/>
            <person name="Kuss A.W."/>
            <person name="Jensen L."/>
            <person name="Jensen C."/>
            <person name="Gillespie R.G."/>
            <person name="Hoff K.J."/>
            <person name="Prost S."/>
        </authorList>
    </citation>
    <scope>NUCLEOTIDE SEQUENCE</scope>
</reference>
<accession>A0A8T0F2D9</accession>
<reference evidence="1" key="2">
    <citation type="submission" date="2020-06" db="EMBL/GenBank/DDBJ databases">
        <authorList>
            <person name="Sheffer M."/>
        </authorList>
    </citation>
    <scope>NUCLEOTIDE SEQUENCE</scope>
</reference>
<dbReference type="AlphaFoldDB" id="A0A8T0F2D9"/>
<comment type="caution">
    <text evidence="1">The sequence shown here is derived from an EMBL/GenBank/DDBJ whole genome shotgun (WGS) entry which is preliminary data.</text>
</comment>
<keyword evidence="2" id="KW-1185">Reference proteome</keyword>
<dbReference type="EMBL" id="JABXBU010000030">
    <property type="protein sequence ID" value="KAF8784632.1"/>
    <property type="molecule type" value="Genomic_DNA"/>
</dbReference>
<proteinExistence type="predicted"/>